<proteinExistence type="predicted"/>
<dbReference type="EMBL" id="JAUMKJ010000013">
    <property type="protein sequence ID" value="MDO3677865.1"/>
    <property type="molecule type" value="Genomic_DNA"/>
</dbReference>
<feature type="compositionally biased region" description="Low complexity" evidence="1">
    <location>
        <begin position="121"/>
        <end position="137"/>
    </location>
</feature>
<feature type="compositionally biased region" description="Gly residues" evidence="1">
    <location>
        <begin position="101"/>
        <end position="112"/>
    </location>
</feature>
<name>A0ABT8VA72_9BACL</name>
<comment type="caution">
    <text evidence="2">The sequence shown here is derived from an EMBL/GenBank/DDBJ whole genome shotgun (WGS) entry which is preliminary data.</text>
</comment>
<feature type="compositionally biased region" description="Gly residues" evidence="1">
    <location>
        <begin position="35"/>
        <end position="59"/>
    </location>
</feature>
<evidence type="ECO:0000256" key="1">
    <source>
        <dbReference type="SAM" id="MobiDB-lite"/>
    </source>
</evidence>
<evidence type="ECO:0000313" key="3">
    <source>
        <dbReference type="Proteomes" id="UP001168883"/>
    </source>
</evidence>
<evidence type="ECO:0008006" key="4">
    <source>
        <dbReference type="Google" id="ProtNLM"/>
    </source>
</evidence>
<feature type="region of interest" description="Disordered" evidence="1">
    <location>
        <begin position="96"/>
        <end position="160"/>
    </location>
</feature>
<feature type="compositionally biased region" description="Pro residues" evidence="1">
    <location>
        <begin position="147"/>
        <end position="158"/>
    </location>
</feature>
<organism evidence="2 3">
    <name type="scientific">Paenibacillus ehimensis</name>
    <dbReference type="NCBI Taxonomy" id="79264"/>
    <lineage>
        <taxon>Bacteria</taxon>
        <taxon>Bacillati</taxon>
        <taxon>Bacillota</taxon>
        <taxon>Bacilli</taxon>
        <taxon>Bacillales</taxon>
        <taxon>Paenibacillaceae</taxon>
        <taxon>Paenibacillus</taxon>
    </lineage>
</organism>
<accession>A0ABT8VA72</accession>
<dbReference type="RefSeq" id="WP_302878548.1">
    <property type="nucleotide sequence ID" value="NZ_JAUMKJ010000013.1"/>
</dbReference>
<dbReference type="Proteomes" id="UP001168883">
    <property type="component" value="Unassembled WGS sequence"/>
</dbReference>
<feature type="compositionally biased region" description="Basic and acidic residues" evidence="1">
    <location>
        <begin position="25"/>
        <end position="34"/>
    </location>
</feature>
<feature type="region of interest" description="Disordered" evidence="1">
    <location>
        <begin position="1"/>
        <end position="61"/>
    </location>
</feature>
<reference evidence="2" key="1">
    <citation type="submission" date="2023-07" db="EMBL/GenBank/DDBJ databases">
        <authorList>
            <person name="Aktuganov G."/>
            <person name="Boyko T."/>
            <person name="Delegan Y."/>
            <person name="Galimzianova N."/>
            <person name="Gilvanova E."/>
            <person name="Korobov V."/>
            <person name="Kuzmina L."/>
            <person name="Melentiev A."/>
            <person name="Milman P."/>
            <person name="Ryabova A."/>
            <person name="Stupak E."/>
            <person name="Yasakov T."/>
            <person name="Zharikova N."/>
            <person name="Zhurenko E."/>
        </authorList>
    </citation>
    <scope>NUCLEOTIDE SEQUENCE</scope>
    <source>
        <strain evidence="2">IB-739</strain>
    </source>
</reference>
<protein>
    <recommendedName>
        <fullName evidence="4">Collagen-like protein</fullName>
    </recommendedName>
</protein>
<gene>
    <name evidence="2" type="ORF">Q3C12_12705</name>
</gene>
<sequence length="230" mass="24447">MSYEEIPYTDSYDEFFSETPDDEAPLERYPDERGGPGIYGGPQGTGYQGPPTGGAGAGGYQTWPGYTTGTGYQGPPTGGTGAGGYQTWPGYTPGAGYQGAPTGGAGAGGYQGWPGVDTGRPDGFPGEPGGFPDEPGGAPSGPGGAPLSPPPSFTPPQLPQAYAIDPGSIGRCRFQYVYIWQTNGQQYWIFLTFVGRDSIAGYRWFGYGPFGYWVYFGLDLDRVEQFYCYR</sequence>
<evidence type="ECO:0000313" key="2">
    <source>
        <dbReference type="EMBL" id="MDO3677865.1"/>
    </source>
</evidence>
<feature type="compositionally biased region" description="Acidic residues" evidence="1">
    <location>
        <begin position="11"/>
        <end position="24"/>
    </location>
</feature>
<keyword evidence="3" id="KW-1185">Reference proteome</keyword>